<evidence type="ECO:0000256" key="3">
    <source>
        <dbReference type="ARBA" id="ARBA00022833"/>
    </source>
</evidence>
<evidence type="ECO:0000256" key="2">
    <source>
        <dbReference type="ARBA" id="ARBA00022771"/>
    </source>
</evidence>
<evidence type="ECO:0000313" key="6">
    <source>
        <dbReference type="EMBL" id="KAE9540918.1"/>
    </source>
</evidence>
<gene>
    <name evidence="6" type="ORF">AGLY_004163</name>
</gene>
<sequence length="360" mass="42062">MYSEKVCFHKELNIERWKCIQKQCKAYIKVVKLIQKELFNHNVYTIPFNDIDLIRKNIHRAKSSILSKLHASIEDYKLVSFNTIYVDGTFKCYLKQLTLFFTIYGLKESSSYIPLKHEHAFKCLSTECDKLQLKLYRKPFTRMSKRNDDSKIGIFLKYIFGLPFLTPNKLIIIFYLNLLFHLVYGLNFHIFRSNSASADFKMNTLSELTSEHGNMLLCLNNFKYYKQIILKSGKEKWRCENKKCSAVLKTINFGENRLITFQRTEHTHDASTENNLQRQVLSTGAKRKAIENNCEAPRKIIKHALDENSLDGNNSTIQVKKTYRWSLHEKRSKKVAIGGVYMRPKCCIGNTSLGLCDRTC</sequence>
<keyword evidence="4" id="KW-0812">Transmembrane</keyword>
<dbReference type="EMBL" id="VYZN01000013">
    <property type="protein sequence ID" value="KAE9540918.1"/>
    <property type="molecule type" value="Genomic_DNA"/>
</dbReference>
<keyword evidence="3" id="KW-0862">Zinc</keyword>
<evidence type="ECO:0000259" key="5">
    <source>
        <dbReference type="Pfam" id="PF04500"/>
    </source>
</evidence>
<evidence type="ECO:0000256" key="4">
    <source>
        <dbReference type="SAM" id="Phobius"/>
    </source>
</evidence>
<evidence type="ECO:0000256" key="1">
    <source>
        <dbReference type="ARBA" id="ARBA00022723"/>
    </source>
</evidence>
<dbReference type="Gene3D" id="2.20.25.240">
    <property type="match status" value="1"/>
</dbReference>
<proteinExistence type="predicted"/>
<feature type="transmembrane region" description="Helical" evidence="4">
    <location>
        <begin position="150"/>
        <end position="166"/>
    </location>
</feature>
<keyword evidence="7" id="KW-1185">Reference proteome</keyword>
<keyword evidence="4" id="KW-0472">Membrane</keyword>
<keyword evidence="2" id="KW-0863">Zinc-finger</keyword>
<feature type="domain" description="FLYWCH-type" evidence="5">
    <location>
        <begin position="208"/>
        <end position="268"/>
    </location>
</feature>
<organism evidence="6 7">
    <name type="scientific">Aphis glycines</name>
    <name type="common">Soybean aphid</name>
    <dbReference type="NCBI Taxonomy" id="307491"/>
    <lineage>
        <taxon>Eukaryota</taxon>
        <taxon>Metazoa</taxon>
        <taxon>Ecdysozoa</taxon>
        <taxon>Arthropoda</taxon>
        <taxon>Hexapoda</taxon>
        <taxon>Insecta</taxon>
        <taxon>Pterygota</taxon>
        <taxon>Neoptera</taxon>
        <taxon>Paraneoptera</taxon>
        <taxon>Hemiptera</taxon>
        <taxon>Sternorrhyncha</taxon>
        <taxon>Aphidomorpha</taxon>
        <taxon>Aphidoidea</taxon>
        <taxon>Aphididae</taxon>
        <taxon>Aphidini</taxon>
        <taxon>Aphis</taxon>
        <taxon>Aphis</taxon>
    </lineage>
</organism>
<dbReference type="InterPro" id="IPR007588">
    <property type="entry name" value="Znf_FLYWCH"/>
</dbReference>
<dbReference type="AlphaFoldDB" id="A0A6G0TXP4"/>
<dbReference type="GO" id="GO:0008270">
    <property type="term" value="F:zinc ion binding"/>
    <property type="evidence" value="ECO:0007669"/>
    <property type="project" value="UniProtKB-KW"/>
</dbReference>
<dbReference type="Pfam" id="PF04500">
    <property type="entry name" value="FLYWCH"/>
    <property type="match status" value="1"/>
</dbReference>
<dbReference type="OrthoDB" id="10522652at2759"/>
<name>A0A6G0TXP4_APHGL</name>
<keyword evidence="4" id="KW-1133">Transmembrane helix</keyword>
<reference evidence="6 7" key="1">
    <citation type="submission" date="2019-08" db="EMBL/GenBank/DDBJ databases">
        <title>The genome of the soybean aphid Biotype 1, its phylome, world population structure and adaptation to the North American continent.</title>
        <authorList>
            <person name="Giordano R."/>
            <person name="Donthu R.K."/>
            <person name="Hernandez A.G."/>
            <person name="Wright C.L."/>
            <person name="Zimin A.V."/>
        </authorList>
    </citation>
    <scope>NUCLEOTIDE SEQUENCE [LARGE SCALE GENOMIC DNA]</scope>
    <source>
        <tissue evidence="6">Whole aphids</tissue>
    </source>
</reference>
<dbReference type="Proteomes" id="UP000475862">
    <property type="component" value="Unassembled WGS sequence"/>
</dbReference>
<comment type="caution">
    <text evidence="6">The sequence shown here is derived from an EMBL/GenBank/DDBJ whole genome shotgun (WGS) entry which is preliminary data.</text>
</comment>
<evidence type="ECO:0000313" key="7">
    <source>
        <dbReference type="Proteomes" id="UP000475862"/>
    </source>
</evidence>
<keyword evidence="1" id="KW-0479">Metal-binding</keyword>
<accession>A0A6G0TXP4</accession>
<protein>
    <recommendedName>
        <fullName evidence="5">FLYWCH-type domain-containing protein</fullName>
    </recommendedName>
</protein>